<evidence type="ECO:0000256" key="6">
    <source>
        <dbReference type="ARBA" id="ARBA00022500"/>
    </source>
</evidence>
<dbReference type="Proteomes" id="UP001230289">
    <property type="component" value="Unassembled WGS sequence"/>
</dbReference>
<evidence type="ECO:0000256" key="10">
    <source>
        <dbReference type="SAM" id="MobiDB-lite"/>
    </source>
</evidence>
<dbReference type="NCBIfam" id="TIGR00207">
    <property type="entry name" value="fliG"/>
    <property type="match status" value="1"/>
</dbReference>
<keyword evidence="14" id="KW-0282">Flagellum</keyword>
<dbReference type="EMBL" id="JAVFCB010000002">
    <property type="protein sequence ID" value="MDQ4213197.1"/>
    <property type="molecule type" value="Genomic_DNA"/>
</dbReference>
<evidence type="ECO:0000259" key="13">
    <source>
        <dbReference type="Pfam" id="PF14842"/>
    </source>
</evidence>
<dbReference type="InterPro" id="IPR023087">
    <property type="entry name" value="Flg_Motor_Flig_C"/>
</dbReference>
<protein>
    <recommendedName>
        <fullName evidence="4">Flagellar motor switch protein FliG</fullName>
    </recommendedName>
</protein>
<comment type="subcellular location">
    <subcellularLocation>
        <location evidence="1">Bacterial flagellum basal body</location>
    </subcellularLocation>
    <subcellularLocation>
        <location evidence="2">Cell membrane</location>
        <topology evidence="2">Peripheral membrane protein</topology>
        <orientation evidence="2">Cytoplasmic side</orientation>
    </subcellularLocation>
</comment>
<dbReference type="InterPro" id="IPR028263">
    <property type="entry name" value="FliG_N"/>
</dbReference>
<proteinExistence type="inferred from homology"/>
<dbReference type="Pfam" id="PF14842">
    <property type="entry name" value="FliG_N"/>
    <property type="match status" value="1"/>
</dbReference>
<dbReference type="PRINTS" id="PR00954">
    <property type="entry name" value="FLGMOTORFLIG"/>
</dbReference>
<feature type="domain" description="Flagellar motor switch protein FliG middle" evidence="12">
    <location>
        <begin position="178"/>
        <end position="245"/>
    </location>
</feature>
<evidence type="ECO:0000256" key="3">
    <source>
        <dbReference type="ARBA" id="ARBA00010299"/>
    </source>
</evidence>
<evidence type="ECO:0000256" key="2">
    <source>
        <dbReference type="ARBA" id="ARBA00004413"/>
    </source>
</evidence>
<evidence type="ECO:0000313" key="14">
    <source>
        <dbReference type="EMBL" id="MDQ4213197.1"/>
    </source>
</evidence>
<evidence type="ECO:0000256" key="1">
    <source>
        <dbReference type="ARBA" id="ARBA00004117"/>
    </source>
</evidence>
<keyword evidence="14" id="KW-0969">Cilium</keyword>
<keyword evidence="5" id="KW-1003">Cell membrane</keyword>
<keyword evidence="14" id="KW-0966">Cell projection</keyword>
<dbReference type="PANTHER" id="PTHR30534">
    <property type="entry name" value="FLAGELLAR MOTOR SWITCH PROTEIN FLIG"/>
    <property type="match status" value="1"/>
</dbReference>
<evidence type="ECO:0000256" key="8">
    <source>
        <dbReference type="ARBA" id="ARBA00023136"/>
    </source>
</evidence>
<keyword evidence="8" id="KW-0472">Membrane</keyword>
<keyword evidence="15" id="KW-1185">Reference proteome</keyword>
<feature type="domain" description="Flagellar motor switch protein FliG C-terminal" evidence="11">
    <location>
        <begin position="282"/>
        <end position="388"/>
    </location>
</feature>
<dbReference type="PANTHER" id="PTHR30534:SF0">
    <property type="entry name" value="FLAGELLAR MOTOR SWITCH PROTEIN FLIG"/>
    <property type="match status" value="1"/>
</dbReference>
<feature type="region of interest" description="Disordered" evidence="10">
    <location>
        <begin position="1"/>
        <end position="55"/>
    </location>
</feature>
<accession>A0ABU0XDL0</accession>
<dbReference type="InterPro" id="IPR000090">
    <property type="entry name" value="Flg_Motor_Flig"/>
</dbReference>
<dbReference type="SUPFAM" id="SSF48029">
    <property type="entry name" value="FliG"/>
    <property type="match status" value="2"/>
</dbReference>
<comment type="caution">
    <text evidence="14">The sequence shown here is derived from an EMBL/GenBank/DDBJ whole genome shotgun (WGS) entry which is preliminary data.</text>
</comment>
<dbReference type="Pfam" id="PF14841">
    <property type="entry name" value="FliG_M"/>
    <property type="match status" value="1"/>
</dbReference>
<reference evidence="14 15" key="1">
    <citation type="submission" date="2023-08" db="EMBL/GenBank/DDBJ databases">
        <title>Microbacterium sp. nov., isolated from a waste landfill.</title>
        <authorList>
            <person name="Wen W."/>
        </authorList>
    </citation>
    <scope>NUCLEOTIDE SEQUENCE [LARGE SCALE GENOMIC DNA]</scope>
    <source>
        <strain evidence="14 15">ASV81</strain>
    </source>
</reference>
<keyword evidence="7" id="KW-0283">Flagellar rotation</keyword>
<name>A0ABU0XDL0_9MICO</name>
<dbReference type="Pfam" id="PF01706">
    <property type="entry name" value="FliG_C"/>
    <property type="match status" value="1"/>
</dbReference>
<keyword evidence="9" id="KW-0975">Bacterial flagellum</keyword>
<evidence type="ECO:0000259" key="11">
    <source>
        <dbReference type="Pfam" id="PF01706"/>
    </source>
</evidence>
<evidence type="ECO:0000256" key="5">
    <source>
        <dbReference type="ARBA" id="ARBA00022475"/>
    </source>
</evidence>
<sequence length="397" mass="41424">MSLILTPQPEAAETPTAPIPATASTTTAPATASTTTAPATASATTAPATTAPATSSAAAVVPALSGPPMSGLRKAAIVLLNMDRAASAEVLRHLGEARAELLAAELTQLGGVDAAATARALGDFRRIASGATVPSRGGQELAAGLLENAFGREKAVGMVGRVMSQGSVSFDFLNAADPAQLATILEGELPTTIAVVLANLRADRAAAVLAALQDPLRTDVAQAIATMGTATQEAISIVADSLRSRTGVFAMRDAHEAIGGVQPLVEIINRSDTALEKSLLASLEGRDQALAEDIRSRMVTFADIARLEDRDAQRVLRGLDLRVLALALKGADEQIAEVIGRNMTERNRENLAEEARVLGPVRVRQVDEARSEVVRVIRELEAAEEITISREDDEIIE</sequence>
<organism evidence="14 15">
    <name type="scientific">Microbacterium capsulatum</name>
    <dbReference type="NCBI Taxonomy" id="3041921"/>
    <lineage>
        <taxon>Bacteria</taxon>
        <taxon>Bacillati</taxon>
        <taxon>Actinomycetota</taxon>
        <taxon>Actinomycetes</taxon>
        <taxon>Micrococcales</taxon>
        <taxon>Microbacteriaceae</taxon>
        <taxon>Microbacterium</taxon>
    </lineage>
</organism>
<evidence type="ECO:0000313" key="15">
    <source>
        <dbReference type="Proteomes" id="UP001230289"/>
    </source>
</evidence>
<evidence type="ECO:0000256" key="9">
    <source>
        <dbReference type="ARBA" id="ARBA00023143"/>
    </source>
</evidence>
<gene>
    <name evidence="14" type="primary">fliG</name>
    <name evidence="14" type="ORF">RBR11_04650</name>
</gene>
<dbReference type="RefSeq" id="WP_308488132.1">
    <property type="nucleotide sequence ID" value="NZ_JAVFCB010000002.1"/>
</dbReference>
<comment type="similarity">
    <text evidence="3">Belongs to the FliG family.</text>
</comment>
<dbReference type="InterPro" id="IPR011002">
    <property type="entry name" value="FliG_a-hlx"/>
</dbReference>
<keyword evidence="6" id="KW-0145">Chemotaxis</keyword>
<evidence type="ECO:0000259" key="12">
    <source>
        <dbReference type="Pfam" id="PF14841"/>
    </source>
</evidence>
<dbReference type="InterPro" id="IPR032779">
    <property type="entry name" value="FliG_M"/>
</dbReference>
<feature type="domain" description="Flagellar motor switch protein FliG N-terminal" evidence="13">
    <location>
        <begin position="69"/>
        <end position="166"/>
    </location>
</feature>
<dbReference type="Gene3D" id="1.10.220.30">
    <property type="match status" value="3"/>
</dbReference>
<evidence type="ECO:0000256" key="7">
    <source>
        <dbReference type="ARBA" id="ARBA00022779"/>
    </source>
</evidence>
<evidence type="ECO:0000256" key="4">
    <source>
        <dbReference type="ARBA" id="ARBA00021870"/>
    </source>
</evidence>